<dbReference type="OrthoDB" id="3872827at2"/>
<keyword evidence="3" id="KW-1185">Reference proteome</keyword>
<name>A0A3A9Z116_9ACTN</name>
<organism evidence="2 3">
    <name type="scientific">Streptomyces hoynatensis</name>
    <dbReference type="NCBI Taxonomy" id="1141874"/>
    <lineage>
        <taxon>Bacteria</taxon>
        <taxon>Bacillati</taxon>
        <taxon>Actinomycetota</taxon>
        <taxon>Actinomycetes</taxon>
        <taxon>Kitasatosporales</taxon>
        <taxon>Streptomycetaceae</taxon>
        <taxon>Streptomyces</taxon>
    </lineage>
</organism>
<reference evidence="2 3" key="1">
    <citation type="journal article" date="2014" name="Int. J. Syst. Evol. Microbiol.">
        <title>Streptomyces hoynatensis sp. nov., isolated from deep marine sediment.</title>
        <authorList>
            <person name="Veyisoglu A."/>
            <person name="Sahin N."/>
        </authorList>
    </citation>
    <scope>NUCLEOTIDE SEQUENCE [LARGE SCALE GENOMIC DNA]</scope>
    <source>
        <strain evidence="2 3">KCTC 29097</strain>
    </source>
</reference>
<comment type="caution">
    <text evidence="2">The sequence shown here is derived from an EMBL/GenBank/DDBJ whole genome shotgun (WGS) entry which is preliminary data.</text>
</comment>
<feature type="compositionally biased region" description="Basic and acidic residues" evidence="1">
    <location>
        <begin position="84"/>
        <end position="110"/>
    </location>
</feature>
<evidence type="ECO:0000313" key="2">
    <source>
        <dbReference type="EMBL" id="RKN41830.1"/>
    </source>
</evidence>
<feature type="compositionally biased region" description="Basic and acidic residues" evidence="1">
    <location>
        <begin position="168"/>
        <end position="178"/>
    </location>
</feature>
<evidence type="ECO:0008006" key="4">
    <source>
        <dbReference type="Google" id="ProtNLM"/>
    </source>
</evidence>
<protein>
    <recommendedName>
        <fullName evidence="4">Heparin binding hemagglutinin HbhA</fullName>
    </recommendedName>
</protein>
<gene>
    <name evidence="2" type="ORF">D7294_15375</name>
</gene>
<evidence type="ECO:0000256" key="1">
    <source>
        <dbReference type="SAM" id="MobiDB-lite"/>
    </source>
</evidence>
<dbReference type="Proteomes" id="UP000272474">
    <property type="component" value="Unassembled WGS sequence"/>
</dbReference>
<proteinExistence type="predicted"/>
<dbReference type="RefSeq" id="WP_120679859.1">
    <property type="nucleotide sequence ID" value="NZ_RBAL01000007.1"/>
</dbReference>
<evidence type="ECO:0000313" key="3">
    <source>
        <dbReference type="Proteomes" id="UP000272474"/>
    </source>
</evidence>
<feature type="region of interest" description="Disordered" evidence="1">
    <location>
        <begin position="84"/>
        <end position="178"/>
    </location>
</feature>
<dbReference type="EMBL" id="RBAL01000007">
    <property type="protein sequence ID" value="RKN41830.1"/>
    <property type="molecule type" value="Genomic_DNA"/>
</dbReference>
<sequence>MALTDDLRKTLTNATPLYVAAGTADLAAQKLRDLPATFERLRAEAPERLPKLRAQAQQVALQGVGLALEYAVKARETYDDLAKRGKTVVERRRAESGPREETTVTVERAEQVPVTEPVTEPGTEPVREPVTEPGAAEAKPKARRAGTRKSAPKADGPSAARQAGQEKSGAERKPEAEG</sequence>
<accession>A0A3A9Z116</accession>
<dbReference type="AlphaFoldDB" id="A0A3A9Z116"/>
<feature type="compositionally biased region" description="Basic residues" evidence="1">
    <location>
        <begin position="141"/>
        <end position="151"/>
    </location>
</feature>